<evidence type="ECO:0000313" key="2">
    <source>
        <dbReference type="EMBL" id="KAK9866896.1"/>
    </source>
</evidence>
<organism evidence="2 3">
    <name type="scientific">Apatococcus fuscideae</name>
    <dbReference type="NCBI Taxonomy" id="2026836"/>
    <lineage>
        <taxon>Eukaryota</taxon>
        <taxon>Viridiplantae</taxon>
        <taxon>Chlorophyta</taxon>
        <taxon>core chlorophytes</taxon>
        <taxon>Trebouxiophyceae</taxon>
        <taxon>Chlorellales</taxon>
        <taxon>Chlorellaceae</taxon>
        <taxon>Apatococcus</taxon>
    </lineage>
</organism>
<evidence type="ECO:0000313" key="3">
    <source>
        <dbReference type="Proteomes" id="UP001485043"/>
    </source>
</evidence>
<accession>A0AAW1TEK2</accession>
<comment type="caution">
    <text evidence="2">The sequence shown here is derived from an EMBL/GenBank/DDBJ whole genome shotgun (WGS) entry which is preliminary data.</text>
</comment>
<feature type="region of interest" description="Disordered" evidence="1">
    <location>
        <begin position="56"/>
        <end position="81"/>
    </location>
</feature>
<dbReference type="EMBL" id="JALJOV010000125">
    <property type="protein sequence ID" value="KAK9866896.1"/>
    <property type="molecule type" value="Genomic_DNA"/>
</dbReference>
<dbReference type="AlphaFoldDB" id="A0AAW1TEK2"/>
<keyword evidence="3" id="KW-1185">Reference proteome</keyword>
<reference evidence="2 3" key="1">
    <citation type="journal article" date="2024" name="Nat. Commun.">
        <title>Phylogenomics reveals the evolutionary origins of lichenization in chlorophyte algae.</title>
        <authorList>
            <person name="Puginier C."/>
            <person name="Libourel C."/>
            <person name="Otte J."/>
            <person name="Skaloud P."/>
            <person name="Haon M."/>
            <person name="Grisel S."/>
            <person name="Petersen M."/>
            <person name="Berrin J.G."/>
            <person name="Delaux P.M."/>
            <person name="Dal Grande F."/>
            <person name="Keller J."/>
        </authorList>
    </citation>
    <scope>NUCLEOTIDE SEQUENCE [LARGE SCALE GENOMIC DNA]</scope>
    <source>
        <strain evidence="2 3">SAG 2523</strain>
    </source>
</reference>
<protein>
    <submittedName>
        <fullName evidence="2">Uncharacterized protein</fullName>
    </submittedName>
</protein>
<sequence length="138" mass="15293">MADLNEQSELSEEQFADLLKKIDNGLRALPATAQVAKQQGRGSWPNWMHKIECGQRSPCQRAPRPSSTATRQPGVCGKDRAVMDVPGVSPLTGYGAGEDRPPFPPAPLYEIQISFRNLFLVSVDWVRTKVFGRDISRV</sequence>
<name>A0AAW1TEK2_9CHLO</name>
<gene>
    <name evidence="2" type="ORF">WJX84_007114</name>
</gene>
<proteinExistence type="predicted"/>
<dbReference type="Gene3D" id="3.50.50.100">
    <property type="match status" value="1"/>
</dbReference>
<dbReference type="Proteomes" id="UP001485043">
    <property type="component" value="Unassembled WGS sequence"/>
</dbReference>
<evidence type="ECO:0000256" key="1">
    <source>
        <dbReference type="SAM" id="MobiDB-lite"/>
    </source>
</evidence>